<dbReference type="OrthoDB" id="200954at2759"/>
<feature type="transmembrane region" description="Helical" evidence="6">
    <location>
        <begin position="77"/>
        <end position="98"/>
    </location>
</feature>
<keyword evidence="7" id="KW-0732">Signal</keyword>
<feature type="transmembrane region" description="Helical" evidence="6">
    <location>
        <begin position="153"/>
        <end position="171"/>
    </location>
</feature>
<keyword evidence="4 6" id="KW-0472">Membrane</keyword>
<name>A0A7M6DM28_9CNID</name>
<dbReference type="Proteomes" id="UP000594262">
    <property type="component" value="Unplaced"/>
</dbReference>
<keyword evidence="3 6" id="KW-1133">Transmembrane helix</keyword>
<feature type="signal peptide" evidence="7">
    <location>
        <begin position="1"/>
        <end position="28"/>
    </location>
</feature>
<keyword evidence="9" id="KW-1185">Reference proteome</keyword>
<dbReference type="AlphaFoldDB" id="A0A7M6DM28"/>
<feature type="compositionally biased region" description="Basic and acidic residues" evidence="5">
    <location>
        <begin position="183"/>
        <end position="192"/>
    </location>
</feature>
<feature type="transmembrane region" description="Helical" evidence="6">
    <location>
        <begin position="391"/>
        <end position="408"/>
    </location>
</feature>
<dbReference type="RefSeq" id="XP_066936594.1">
    <property type="nucleotide sequence ID" value="XM_067080493.1"/>
</dbReference>
<dbReference type="GO" id="GO:0005385">
    <property type="term" value="F:zinc ion transmembrane transporter activity"/>
    <property type="evidence" value="ECO:0007669"/>
    <property type="project" value="TreeGrafter"/>
</dbReference>
<reference evidence="8" key="1">
    <citation type="submission" date="2021-01" db="UniProtKB">
        <authorList>
            <consortium name="EnsemblMetazoa"/>
        </authorList>
    </citation>
    <scope>IDENTIFICATION</scope>
</reference>
<evidence type="ECO:0000256" key="7">
    <source>
        <dbReference type="SAM" id="SignalP"/>
    </source>
</evidence>
<evidence type="ECO:0008006" key="10">
    <source>
        <dbReference type="Google" id="ProtNLM"/>
    </source>
</evidence>
<evidence type="ECO:0000256" key="6">
    <source>
        <dbReference type="SAM" id="Phobius"/>
    </source>
</evidence>
<feature type="transmembrane region" description="Helical" evidence="6">
    <location>
        <begin position="358"/>
        <end position="379"/>
    </location>
</feature>
<dbReference type="GO" id="GO:0006882">
    <property type="term" value="P:intracellular zinc ion homeostasis"/>
    <property type="evidence" value="ECO:0007669"/>
    <property type="project" value="TreeGrafter"/>
</dbReference>
<feature type="compositionally biased region" description="Basic and acidic residues" evidence="5">
    <location>
        <begin position="231"/>
        <end position="249"/>
    </location>
</feature>
<keyword evidence="2 6" id="KW-0812">Transmembrane</keyword>
<feature type="region of interest" description="Disordered" evidence="5">
    <location>
        <begin position="231"/>
        <end position="255"/>
    </location>
</feature>
<dbReference type="EnsemblMetazoa" id="CLYHEMT015632.1">
    <property type="protein sequence ID" value="CLYHEMP015632.1"/>
    <property type="gene ID" value="CLYHEMG015632"/>
</dbReference>
<evidence type="ECO:0000256" key="1">
    <source>
        <dbReference type="ARBA" id="ARBA00004141"/>
    </source>
</evidence>
<evidence type="ECO:0000256" key="5">
    <source>
        <dbReference type="SAM" id="MobiDB-lite"/>
    </source>
</evidence>
<feature type="chain" id="PRO_5029649617" description="Zinc transporter ZIP13" evidence="7">
    <location>
        <begin position="29"/>
        <end position="409"/>
    </location>
</feature>
<dbReference type="InterPro" id="IPR003689">
    <property type="entry name" value="ZIP"/>
</dbReference>
<accession>A0A7M6DM28</accession>
<evidence type="ECO:0000256" key="4">
    <source>
        <dbReference type="ARBA" id="ARBA00023136"/>
    </source>
</evidence>
<dbReference type="GO" id="GO:0016020">
    <property type="term" value="C:membrane"/>
    <property type="evidence" value="ECO:0007669"/>
    <property type="project" value="UniProtKB-SubCell"/>
</dbReference>
<proteinExistence type="predicted"/>
<dbReference type="GeneID" id="136824341"/>
<dbReference type="Pfam" id="PF02535">
    <property type="entry name" value="Zip"/>
    <property type="match status" value="1"/>
</dbReference>
<evidence type="ECO:0000256" key="2">
    <source>
        <dbReference type="ARBA" id="ARBA00022692"/>
    </source>
</evidence>
<dbReference type="PANTHER" id="PTHR16950">
    <property type="entry name" value="ZINC TRANSPORTER SLC39A7 HISTIDINE-RICH MEMBRANE PROTEIN KE4"/>
    <property type="match status" value="1"/>
</dbReference>
<feature type="transmembrane region" description="Helical" evidence="6">
    <location>
        <begin position="118"/>
        <end position="141"/>
    </location>
</feature>
<evidence type="ECO:0000313" key="9">
    <source>
        <dbReference type="Proteomes" id="UP000594262"/>
    </source>
</evidence>
<comment type="subcellular location">
    <subcellularLocation>
        <location evidence="1">Membrane</location>
        <topology evidence="1">Multi-pass membrane protein</topology>
    </subcellularLocation>
</comment>
<sequence length="409" mass="44759">MVCLRETLFVGILISAAILLHQAGQSNGNIHRAVPGTVQGNVLRTPKVGKTGSIIIEEDEDDLSFIDKIYLKANSSWLWAICGAFIVGSTGILPLLIFRVEDGHSLKEAISPNHLKLLLSFAVGGLLGDVFLHLLPEAWMYNSSHDHVGGMKIGLWMIAGLLSFMIIEKIFMEEERCREIVESKKEKTEDKTTTNQSTDTDTKPHKNGTVIKNGGIAHSNGHVTNGDLKKRSKMVDQDEKASIEKHKEEEKEDESIYSEQEIKVIGYLNLIANCSDNFTHGLAVAGSFLVSVPVGVCTTFAILLHEIPHEIGDFAILLKAGFKRWEAAKGQMLTASGAIFGCLFGLIAESAGDASSWVLPYTSGGFLYISLVTLVPDLLKEEDWNESLKQIFFLLLGIACMGGVTLLHH</sequence>
<evidence type="ECO:0000256" key="3">
    <source>
        <dbReference type="ARBA" id="ARBA00022989"/>
    </source>
</evidence>
<protein>
    <recommendedName>
        <fullName evidence="10">Zinc transporter ZIP13</fullName>
    </recommendedName>
</protein>
<feature type="region of interest" description="Disordered" evidence="5">
    <location>
        <begin position="183"/>
        <end position="216"/>
    </location>
</feature>
<evidence type="ECO:0000313" key="8">
    <source>
        <dbReference type="EnsemblMetazoa" id="CLYHEMP015632.1"/>
    </source>
</evidence>
<feature type="transmembrane region" description="Helical" evidence="6">
    <location>
        <begin position="332"/>
        <end position="352"/>
    </location>
</feature>
<dbReference type="PANTHER" id="PTHR16950:SF16">
    <property type="entry name" value="ZINC TRANSPORTER ZIP13"/>
    <property type="match status" value="1"/>
</dbReference>
<organism evidence="8 9">
    <name type="scientific">Clytia hemisphaerica</name>
    <dbReference type="NCBI Taxonomy" id="252671"/>
    <lineage>
        <taxon>Eukaryota</taxon>
        <taxon>Metazoa</taxon>
        <taxon>Cnidaria</taxon>
        <taxon>Hydrozoa</taxon>
        <taxon>Hydroidolina</taxon>
        <taxon>Leptothecata</taxon>
        <taxon>Obeliida</taxon>
        <taxon>Clytiidae</taxon>
        <taxon>Clytia</taxon>
    </lineage>
</organism>